<keyword evidence="3" id="KW-1185">Reference proteome</keyword>
<dbReference type="NCBIfam" id="TIGR02605">
    <property type="entry name" value="CxxC_CxxC_SSSS"/>
    <property type="match status" value="1"/>
</dbReference>
<sequence>MALYEYRCTSCGSTSRNFPLATAPDIVPCPGCPESARRVFGIAGMSRGASSRMRLLDDTQRSASEPSVVSALPTARRSIRVTSNPLHRKLPRP</sequence>
<dbReference type="Pfam" id="PF09723">
    <property type="entry name" value="Zn_ribbon_8"/>
    <property type="match status" value="1"/>
</dbReference>
<dbReference type="EMBL" id="AP018165">
    <property type="protein sequence ID" value="BAX95885.1"/>
    <property type="molecule type" value="Genomic_DNA"/>
</dbReference>
<protein>
    <recommendedName>
        <fullName evidence="1">Putative regulatory protein FmdB zinc ribbon domain-containing protein</fullName>
    </recommendedName>
</protein>
<dbReference type="InterPro" id="IPR013429">
    <property type="entry name" value="Regulatory_FmdB_Zinc_ribbon"/>
</dbReference>
<evidence type="ECO:0000313" key="2">
    <source>
        <dbReference type="EMBL" id="BAX95885.1"/>
    </source>
</evidence>
<organism evidence="2 3">
    <name type="scientific">[Mycobacterium] stephanolepidis</name>
    <dbReference type="NCBI Taxonomy" id="1520670"/>
    <lineage>
        <taxon>Bacteria</taxon>
        <taxon>Bacillati</taxon>
        <taxon>Actinomycetota</taxon>
        <taxon>Actinomycetes</taxon>
        <taxon>Mycobacteriales</taxon>
        <taxon>Mycobacteriaceae</taxon>
        <taxon>Mycobacteroides</taxon>
    </lineage>
</organism>
<accession>A0A1Z4ESF1</accession>
<dbReference type="KEGG" id="mste:MSTE_00544"/>
<feature type="domain" description="Putative regulatory protein FmdB zinc ribbon" evidence="1">
    <location>
        <begin position="1"/>
        <end position="41"/>
    </location>
</feature>
<dbReference type="Proteomes" id="UP000217954">
    <property type="component" value="Chromosome"/>
</dbReference>
<name>A0A1Z4ESF1_9MYCO</name>
<evidence type="ECO:0000313" key="3">
    <source>
        <dbReference type="Proteomes" id="UP000217954"/>
    </source>
</evidence>
<proteinExistence type="predicted"/>
<reference evidence="2 3" key="2">
    <citation type="journal article" date="2017" name="Int. J. Syst. Evol. Microbiol.">
        <title>Mycobacterium stephanolepidis sp. nov., a rapidly growing species related to Mycobacterium chelonae, isolated from marine teleost fish, Stephanolepis cirrhifer.</title>
        <authorList>
            <person name="Fukano H."/>
            <person name="Wada S."/>
            <person name="Kurata O."/>
            <person name="Katayama K."/>
            <person name="Fujiwara N."/>
            <person name="Hoshino Y."/>
        </authorList>
    </citation>
    <scope>NUCLEOTIDE SEQUENCE [LARGE SCALE GENOMIC DNA]</scope>
    <source>
        <strain evidence="2 3">NJB0901</strain>
    </source>
</reference>
<dbReference type="AlphaFoldDB" id="A0A1Z4ESF1"/>
<dbReference type="SMART" id="SM00834">
    <property type="entry name" value="CxxC_CXXC_SSSS"/>
    <property type="match status" value="1"/>
</dbReference>
<reference evidence="3" key="1">
    <citation type="journal article" date="2017" name="Genome Announc.">
        <title>Complete Genome Sequence of Mycobacterium stephanolepidis.</title>
        <authorList>
            <person name="Fukano H."/>
            <person name="Yoshida M."/>
            <person name="Katayama Y."/>
            <person name="Omatsu T."/>
            <person name="Mizutani T."/>
            <person name="Kurata O."/>
            <person name="Wada S."/>
            <person name="Hoshino Y."/>
        </authorList>
    </citation>
    <scope>NUCLEOTIDE SEQUENCE [LARGE SCALE GENOMIC DNA]</scope>
    <source>
        <strain evidence="3">NJB0901</strain>
    </source>
</reference>
<dbReference type="RefSeq" id="WP_096498785.1">
    <property type="nucleotide sequence ID" value="NZ_AP018165.1"/>
</dbReference>
<gene>
    <name evidence="2" type="ORF">MSTE_00544</name>
</gene>
<evidence type="ECO:0000259" key="1">
    <source>
        <dbReference type="SMART" id="SM00834"/>
    </source>
</evidence>
<dbReference type="OrthoDB" id="9792898at2"/>